<dbReference type="HAMAP" id="MF_01543">
    <property type="entry name" value="FTHFS"/>
    <property type="match status" value="1"/>
</dbReference>
<organism evidence="7 8">
    <name type="scientific">Candidatus Cryosericum terrychapinii</name>
    <dbReference type="NCBI Taxonomy" id="2290919"/>
    <lineage>
        <taxon>Bacteria</taxon>
        <taxon>Pseudomonadati</taxon>
        <taxon>Caldisericota/Cryosericota group</taxon>
        <taxon>Candidatus Cryosericota</taxon>
        <taxon>Candidatus Cryosericia</taxon>
        <taxon>Candidatus Cryosericales</taxon>
        <taxon>Candidatus Cryosericaceae</taxon>
        <taxon>Candidatus Cryosericum</taxon>
    </lineage>
</organism>
<keyword evidence="4 6" id="KW-0547">Nucleotide-binding</keyword>
<keyword evidence="2 6" id="KW-0554">One-carbon metabolism</keyword>
<dbReference type="GO" id="GO:0035999">
    <property type="term" value="P:tetrahydrofolate interconversion"/>
    <property type="evidence" value="ECO:0007669"/>
    <property type="project" value="UniProtKB-UniRule"/>
</dbReference>
<dbReference type="GO" id="GO:0005524">
    <property type="term" value="F:ATP binding"/>
    <property type="evidence" value="ECO:0007669"/>
    <property type="project" value="UniProtKB-UniRule"/>
</dbReference>
<evidence type="ECO:0000256" key="1">
    <source>
        <dbReference type="ARBA" id="ARBA00004777"/>
    </source>
</evidence>
<dbReference type="PROSITE" id="PS00722">
    <property type="entry name" value="FTHFS_2"/>
    <property type="match status" value="1"/>
</dbReference>
<feature type="binding site" evidence="6">
    <location>
        <begin position="60"/>
        <end position="67"/>
    </location>
    <ligand>
        <name>ATP</name>
        <dbReference type="ChEBI" id="CHEBI:30616"/>
    </ligand>
</feature>
<dbReference type="InterPro" id="IPR000559">
    <property type="entry name" value="Formate_THF_ligase"/>
</dbReference>
<dbReference type="Gene3D" id="3.10.410.10">
    <property type="entry name" value="Formyltetrahydrofolate synthetase, domain 3"/>
    <property type="match status" value="1"/>
</dbReference>
<reference evidence="7 8" key="1">
    <citation type="submission" date="2018-09" db="EMBL/GenBank/DDBJ databases">
        <title>Discovery and Ecogenomic Context for Candidatus Cryosericales, a Global Caldiserica Order Active in Thawing Permafrost.</title>
        <authorList>
            <person name="Martinez M.A."/>
            <person name="Woodcroft B.J."/>
            <person name="Ignacio Espinoza J.C."/>
            <person name="Zayed A."/>
            <person name="Singleton C.M."/>
            <person name="Boyd J."/>
            <person name="Li Y.-F."/>
            <person name="Purvine S."/>
            <person name="Maughan H."/>
            <person name="Hodgkins S.B."/>
            <person name="Anderson D."/>
            <person name="Sederholm M."/>
            <person name="Temperton B."/>
            <person name="Saleska S.R."/>
            <person name="Tyson G.W."/>
            <person name="Rich V.I."/>
        </authorList>
    </citation>
    <scope>NUCLEOTIDE SEQUENCE [LARGE SCALE GENOMIC DNA]</scope>
    <source>
        <strain evidence="7 8">SMC7</strain>
    </source>
</reference>
<comment type="pathway">
    <text evidence="1 6">One-carbon metabolism; tetrahydrofolate interconversion.</text>
</comment>
<sequence>MFEKATDKKDIGSLALSLGIRDEEVDFFGRYMAKIDYHILNRLQDKPDGKYIDVTAITPTPFGEGKTVTTIGLGMALNKLGFKTVNTLREPSMGPVFGIKGGGTGGGKSSLFQMEQINLHFTGDIHAVETATNLLAAVVDNHIFQGNELDIDPQSISWRRTMDVEDRSMRKLTIQLTEKKDGVKTETSYDTGFDIAAASPIMAIMGLTTGFEDLHQRLSEIVVAHSRSGKVITVADLRATGGLTAVLKDAIYPNLVQTEEGTPSFVHIGPFANIAFGNNSVLSDRIALKLGDYVVTESGFGADMGFEKLMDIKLRQAGMKAPDCVVIVATIRALKMHGGAYTIKPGKKLDPALVSAVNMPALELGCENLRVHIENVRSYGLPVVVAVNRFPDDTAEEVAMVQAKALQFGALAAVPHTFFVDGSEGGLELARAVQEAASTFKVGAVHYPYELTDTIEDKMRRLVRMIYRASDIDLTPVAAERIKEFTAAGYDKWPICMAKTHLSISHDPDVKGAPSGYLFPIRDIRAATGARFLYPLGGTMQTMPALSKVPALVNIDVTGDGVITGLR</sequence>
<accession>A0A398CTS2</accession>
<gene>
    <name evidence="6" type="primary">fhs</name>
    <name evidence="7" type="ORF">SMC7_04835</name>
</gene>
<evidence type="ECO:0000256" key="3">
    <source>
        <dbReference type="ARBA" id="ARBA00022598"/>
    </source>
</evidence>
<evidence type="ECO:0000313" key="7">
    <source>
        <dbReference type="EMBL" id="RIE05953.1"/>
    </source>
</evidence>
<dbReference type="UniPathway" id="UPA00193"/>
<comment type="catalytic activity">
    <reaction evidence="6">
        <text>(6S)-5,6,7,8-tetrahydrofolate + formate + ATP = (6R)-10-formyltetrahydrofolate + ADP + phosphate</text>
        <dbReference type="Rhea" id="RHEA:20221"/>
        <dbReference type="ChEBI" id="CHEBI:15740"/>
        <dbReference type="ChEBI" id="CHEBI:30616"/>
        <dbReference type="ChEBI" id="CHEBI:43474"/>
        <dbReference type="ChEBI" id="CHEBI:57453"/>
        <dbReference type="ChEBI" id="CHEBI:195366"/>
        <dbReference type="ChEBI" id="CHEBI:456216"/>
        <dbReference type="EC" id="6.3.4.3"/>
    </reaction>
</comment>
<dbReference type="EC" id="6.3.4.3" evidence="6"/>
<dbReference type="OrthoDB" id="9761733at2"/>
<evidence type="ECO:0000256" key="4">
    <source>
        <dbReference type="ARBA" id="ARBA00022741"/>
    </source>
</evidence>
<protein>
    <recommendedName>
        <fullName evidence="6">Formate--tetrahydrofolate ligase</fullName>
        <ecNumber evidence="6">6.3.4.3</ecNumber>
    </recommendedName>
    <alternativeName>
        <fullName evidence="6">Formyltetrahydrofolate synthetase</fullName>
        <shortName evidence="6">FHS</shortName>
        <shortName evidence="6">FTHFS</shortName>
    </alternativeName>
</protein>
<keyword evidence="5 6" id="KW-0067">ATP-binding</keyword>
<dbReference type="Pfam" id="PF01268">
    <property type="entry name" value="FTHFS"/>
    <property type="match status" value="1"/>
</dbReference>
<proteinExistence type="inferred from homology"/>
<dbReference type="InterPro" id="IPR020628">
    <property type="entry name" value="Formate_THF_ligase_CS"/>
</dbReference>
<keyword evidence="8" id="KW-1185">Reference proteome</keyword>
<evidence type="ECO:0000313" key="8">
    <source>
        <dbReference type="Proteomes" id="UP000266328"/>
    </source>
</evidence>
<comment type="similarity">
    <text evidence="6">Belongs to the formate--tetrahydrofolate ligase family.</text>
</comment>
<dbReference type="SUPFAM" id="SSF52540">
    <property type="entry name" value="P-loop containing nucleoside triphosphate hydrolases"/>
    <property type="match status" value="1"/>
</dbReference>
<name>A0A398CTS2_9BACT</name>
<dbReference type="EMBL" id="QXIS01000030">
    <property type="protein sequence ID" value="RIE05953.1"/>
    <property type="molecule type" value="Genomic_DNA"/>
</dbReference>
<dbReference type="Proteomes" id="UP000266328">
    <property type="component" value="Unassembled WGS sequence"/>
</dbReference>
<dbReference type="FunFam" id="3.10.410.10:FF:000001">
    <property type="entry name" value="Putative formate--tetrahydrofolate ligase"/>
    <property type="match status" value="1"/>
</dbReference>
<dbReference type="GO" id="GO:0004329">
    <property type="term" value="F:formate-tetrahydrofolate ligase activity"/>
    <property type="evidence" value="ECO:0007669"/>
    <property type="project" value="UniProtKB-UniRule"/>
</dbReference>
<evidence type="ECO:0000256" key="2">
    <source>
        <dbReference type="ARBA" id="ARBA00022563"/>
    </source>
</evidence>
<dbReference type="PROSITE" id="PS00721">
    <property type="entry name" value="FTHFS_1"/>
    <property type="match status" value="1"/>
</dbReference>
<dbReference type="Gene3D" id="3.30.1510.10">
    <property type="entry name" value="Domain 2, N(10)-formyltetrahydrofolate synthetase"/>
    <property type="match status" value="1"/>
</dbReference>
<dbReference type="Gene3D" id="3.40.50.300">
    <property type="entry name" value="P-loop containing nucleotide triphosphate hydrolases"/>
    <property type="match status" value="1"/>
</dbReference>
<dbReference type="NCBIfam" id="NF010030">
    <property type="entry name" value="PRK13505.1"/>
    <property type="match status" value="1"/>
</dbReference>
<dbReference type="RefSeq" id="WP_119089215.1">
    <property type="nucleotide sequence ID" value="NZ_QXIS01000030.1"/>
</dbReference>
<dbReference type="AlphaFoldDB" id="A0A398CTS2"/>
<comment type="caution">
    <text evidence="7">The sequence shown here is derived from an EMBL/GenBank/DDBJ whole genome shotgun (WGS) entry which is preliminary data.</text>
</comment>
<evidence type="ECO:0000256" key="6">
    <source>
        <dbReference type="HAMAP-Rule" id="MF_01543"/>
    </source>
</evidence>
<evidence type="ECO:0000256" key="5">
    <source>
        <dbReference type="ARBA" id="ARBA00022840"/>
    </source>
</evidence>
<dbReference type="InterPro" id="IPR027417">
    <property type="entry name" value="P-loop_NTPase"/>
</dbReference>
<keyword evidence="3 6" id="KW-0436">Ligase</keyword>